<reference evidence="1 2" key="1">
    <citation type="journal article" date="2024" name="J Genomics">
        <title>Draft genome sequencing and assembly of Favolaschia claudopus CIRM-BRFM 2984 isolated from oak limbs.</title>
        <authorList>
            <person name="Navarro D."/>
            <person name="Drula E."/>
            <person name="Chaduli D."/>
            <person name="Cazenave R."/>
            <person name="Ahrendt S."/>
            <person name="Wang J."/>
            <person name="Lipzen A."/>
            <person name="Daum C."/>
            <person name="Barry K."/>
            <person name="Grigoriev I.V."/>
            <person name="Favel A."/>
            <person name="Rosso M.N."/>
            <person name="Martin F."/>
        </authorList>
    </citation>
    <scope>NUCLEOTIDE SEQUENCE [LARGE SCALE GENOMIC DNA]</scope>
    <source>
        <strain evidence="1 2">CIRM-BRFM 2984</strain>
    </source>
</reference>
<keyword evidence="2" id="KW-1185">Reference proteome</keyword>
<dbReference type="AlphaFoldDB" id="A0AAV9ZHI5"/>
<comment type="caution">
    <text evidence="1">The sequence shown here is derived from an EMBL/GenBank/DDBJ whole genome shotgun (WGS) entry which is preliminary data.</text>
</comment>
<gene>
    <name evidence="1" type="ORF">R3P38DRAFT_2419566</name>
</gene>
<feature type="non-terminal residue" evidence="1">
    <location>
        <position position="1"/>
    </location>
</feature>
<dbReference type="Proteomes" id="UP001362999">
    <property type="component" value="Unassembled WGS sequence"/>
</dbReference>
<evidence type="ECO:0000313" key="1">
    <source>
        <dbReference type="EMBL" id="KAK6981720.1"/>
    </source>
</evidence>
<organism evidence="1 2">
    <name type="scientific">Favolaschia claudopus</name>
    <dbReference type="NCBI Taxonomy" id="2862362"/>
    <lineage>
        <taxon>Eukaryota</taxon>
        <taxon>Fungi</taxon>
        <taxon>Dikarya</taxon>
        <taxon>Basidiomycota</taxon>
        <taxon>Agaricomycotina</taxon>
        <taxon>Agaricomycetes</taxon>
        <taxon>Agaricomycetidae</taxon>
        <taxon>Agaricales</taxon>
        <taxon>Marasmiineae</taxon>
        <taxon>Mycenaceae</taxon>
        <taxon>Favolaschia</taxon>
    </lineage>
</organism>
<dbReference type="EMBL" id="JAWWNJ010000148">
    <property type="protein sequence ID" value="KAK6981720.1"/>
    <property type="molecule type" value="Genomic_DNA"/>
</dbReference>
<name>A0AAV9ZHI5_9AGAR</name>
<accession>A0AAV9ZHI5</accession>
<proteinExistence type="predicted"/>
<evidence type="ECO:0000313" key="2">
    <source>
        <dbReference type="Proteomes" id="UP001362999"/>
    </source>
</evidence>
<sequence>FIEQAREVVSAQGGVSEDLSREYGINGVPLLASISSLSFPHSFPFDFMHLIANIVPSPVAHWTGTFKDMTVGDEDY</sequence>
<feature type="non-terminal residue" evidence="1">
    <location>
        <position position="76"/>
    </location>
</feature>
<protein>
    <submittedName>
        <fullName evidence="1">Uncharacterized protein</fullName>
    </submittedName>
</protein>